<sequence>MDRINESFELDGNEESTQSELEKVMRVVGVDTVNSDYPVSELRCCDDPINEYNTKQLMQSCFPTLFPDGLGDIIGLMSMSREHTSTLVDYCAHLMKWHDRRFVIHGNFKFFCLNLIQRRQIDGLVRRVRMTESREETMRAAGLDDTDTSAKTTKANKRDQLRAAMHVLDTLKPFFRVVRGSGLYWSNTHEDLMAMLGNRALPTRWPTLFLTLSAADTIWPDFAKAYNPALSLEECML</sequence>
<dbReference type="EMBL" id="NBNE01004211">
    <property type="protein sequence ID" value="OWZ05889.1"/>
    <property type="molecule type" value="Genomic_DNA"/>
</dbReference>
<name>A0A225VLK6_9STRA</name>
<evidence type="ECO:0000313" key="3">
    <source>
        <dbReference type="Proteomes" id="UP000198211"/>
    </source>
</evidence>
<comment type="caution">
    <text evidence="2">The sequence shown here is derived from an EMBL/GenBank/DDBJ whole genome shotgun (WGS) entry which is preliminary data.</text>
</comment>
<evidence type="ECO:0000313" key="2">
    <source>
        <dbReference type="EMBL" id="OWZ05889.1"/>
    </source>
</evidence>
<feature type="domain" description="Helitron helicase-like" evidence="1">
    <location>
        <begin position="90"/>
        <end position="226"/>
    </location>
</feature>
<keyword evidence="3" id="KW-1185">Reference proteome</keyword>
<evidence type="ECO:0000259" key="1">
    <source>
        <dbReference type="Pfam" id="PF14214"/>
    </source>
</evidence>
<reference evidence="3" key="1">
    <citation type="submission" date="2017-03" db="EMBL/GenBank/DDBJ databases">
        <title>Phytopthora megakarya and P. palmivora, two closely related causual agents of cacao black pod achieved similar genome size and gene model numbers by different mechanisms.</title>
        <authorList>
            <person name="Ali S."/>
            <person name="Shao J."/>
            <person name="Larry D.J."/>
            <person name="Kronmiller B."/>
            <person name="Shen D."/>
            <person name="Strem M.D."/>
            <person name="Melnick R.L."/>
            <person name="Guiltinan M.J."/>
            <person name="Tyler B.M."/>
            <person name="Meinhardt L.W."/>
            <person name="Bailey B.A."/>
        </authorList>
    </citation>
    <scope>NUCLEOTIDE SEQUENCE [LARGE SCALE GENOMIC DNA]</scope>
    <source>
        <strain evidence="3">zdho120</strain>
    </source>
</reference>
<proteinExistence type="predicted"/>
<dbReference type="AlphaFoldDB" id="A0A225VLK6"/>
<dbReference type="Proteomes" id="UP000198211">
    <property type="component" value="Unassembled WGS sequence"/>
</dbReference>
<accession>A0A225VLK6</accession>
<dbReference type="InterPro" id="IPR025476">
    <property type="entry name" value="Helitron_helicase-like"/>
</dbReference>
<gene>
    <name evidence="2" type="ORF">PHMEG_00021938</name>
</gene>
<dbReference type="Pfam" id="PF14214">
    <property type="entry name" value="Helitron_like_N"/>
    <property type="match status" value="1"/>
</dbReference>
<dbReference type="OrthoDB" id="123284at2759"/>
<organism evidence="2 3">
    <name type="scientific">Phytophthora megakarya</name>
    <dbReference type="NCBI Taxonomy" id="4795"/>
    <lineage>
        <taxon>Eukaryota</taxon>
        <taxon>Sar</taxon>
        <taxon>Stramenopiles</taxon>
        <taxon>Oomycota</taxon>
        <taxon>Peronosporomycetes</taxon>
        <taxon>Peronosporales</taxon>
        <taxon>Peronosporaceae</taxon>
        <taxon>Phytophthora</taxon>
    </lineage>
</organism>
<protein>
    <recommendedName>
        <fullName evidence="1">Helitron helicase-like domain-containing protein</fullName>
    </recommendedName>
</protein>